<dbReference type="InterPro" id="IPR025965">
    <property type="entry name" value="FlgD/Vpr_Ig-like"/>
</dbReference>
<sequence>MAIDSSLVSRVNGTAAAAGTSGGKGVGSTSASDLGDEFMSLLVAQLKNQDPLNPTDNSEFTAQIAQINTVSGIDKLNNTLSSITGQIDASQKLQAGAMVGRGVLVEGNKVQVGKDTVLPFGIELDDDAAKVTATITDGSGRTINQYDLGALKAGVQSFNWDGNDDSKARVEDGTYQVTIAATDASGRAVASRPLQYGYVSGVMTSDNTTKLDLGPNMGSVAFNDVKQIL</sequence>
<comment type="similarity">
    <text evidence="1 5">Belongs to the FlgD family.</text>
</comment>
<evidence type="ECO:0000256" key="5">
    <source>
        <dbReference type="RuleBase" id="RU362076"/>
    </source>
</evidence>
<evidence type="ECO:0000259" key="7">
    <source>
        <dbReference type="Pfam" id="PF13861"/>
    </source>
</evidence>
<evidence type="ECO:0000313" key="8">
    <source>
        <dbReference type="EMBL" id="SFB95526.1"/>
    </source>
</evidence>
<comment type="function">
    <text evidence="4 5">Required for flagellar hook formation. May act as a scaffolding protein.</text>
</comment>
<evidence type="ECO:0000256" key="1">
    <source>
        <dbReference type="ARBA" id="ARBA00010577"/>
    </source>
</evidence>
<dbReference type="Pfam" id="PF13861">
    <property type="entry name" value="FLgD_tudor"/>
    <property type="match status" value="1"/>
</dbReference>
<evidence type="ECO:0000256" key="3">
    <source>
        <dbReference type="ARBA" id="ARBA00022795"/>
    </source>
</evidence>
<name>A0A1I1F9A1_9GAMM</name>
<dbReference type="EMBL" id="FOLY01000001">
    <property type="protein sequence ID" value="SFB95526.1"/>
    <property type="molecule type" value="Genomic_DNA"/>
</dbReference>
<feature type="domain" description="FlgD/Vpr Ig-like" evidence="6">
    <location>
        <begin position="107"/>
        <end position="184"/>
    </location>
</feature>
<keyword evidence="8" id="KW-0282">Flagellum</keyword>
<keyword evidence="9" id="KW-1185">Reference proteome</keyword>
<organism evidence="8 9">
    <name type="scientific">Kushneria avicenniae</name>
    <dbReference type="NCBI Taxonomy" id="402385"/>
    <lineage>
        <taxon>Bacteria</taxon>
        <taxon>Pseudomonadati</taxon>
        <taxon>Pseudomonadota</taxon>
        <taxon>Gammaproteobacteria</taxon>
        <taxon>Oceanospirillales</taxon>
        <taxon>Halomonadaceae</taxon>
        <taxon>Kushneria</taxon>
    </lineage>
</organism>
<dbReference type="STRING" id="402385.SAMN05421848_0028"/>
<keyword evidence="8" id="KW-0969">Cilium</keyword>
<dbReference type="AlphaFoldDB" id="A0A1I1F9A1"/>
<protein>
    <recommendedName>
        <fullName evidence="2 5">Basal-body rod modification protein FlgD</fullName>
    </recommendedName>
</protein>
<dbReference type="InterPro" id="IPR025963">
    <property type="entry name" value="FLgD_Tudor"/>
</dbReference>
<accession>A0A1I1F9A1</accession>
<dbReference type="Pfam" id="PF13860">
    <property type="entry name" value="FlgD_ig"/>
    <property type="match status" value="1"/>
</dbReference>
<dbReference type="RefSeq" id="WP_175489540.1">
    <property type="nucleotide sequence ID" value="NZ_FOLY01000001.1"/>
</dbReference>
<dbReference type="InterPro" id="IPR005648">
    <property type="entry name" value="FlgD"/>
</dbReference>
<evidence type="ECO:0000256" key="4">
    <source>
        <dbReference type="ARBA" id="ARBA00024746"/>
    </source>
</evidence>
<keyword evidence="8" id="KW-0966">Cell projection</keyword>
<feature type="domain" description="FlgD Tudor-like" evidence="7">
    <location>
        <begin position="90"/>
        <end position="226"/>
    </location>
</feature>
<evidence type="ECO:0000256" key="2">
    <source>
        <dbReference type="ARBA" id="ARBA00016013"/>
    </source>
</evidence>
<keyword evidence="3 5" id="KW-1005">Bacterial flagellum biogenesis</keyword>
<dbReference type="Proteomes" id="UP000199046">
    <property type="component" value="Unassembled WGS sequence"/>
</dbReference>
<dbReference type="Gene3D" id="2.60.40.4070">
    <property type="match status" value="1"/>
</dbReference>
<evidence type="ECO:0000259" key="6">
    <source>
        <dbReference type="Pfam" id="PF13860"/>
    </source>
</evidence>
<dbReference type="GO" id="GO:0044781">
    <property type="term" value="P:bacterial-type flagellum organization"/>
    <property type="evidence" value="ECO:0007669"/>
    <property type="project" value="UniProtKB-UniRule"/>
</dbReference>
<proteinExistence type="inferred from homology"/>
<dbReference type="Pfam" id="PF03963">
    <property type="entry name" value="FlgD"/>
    <property type="match status" value="1"/>
</dbReference>
<evidence type="ECO:0000313" key="9">
    <source>
        <dbReference type="Proteomes" id="UP000199046"/>
    </source>
</evidence>
<gene>
    <name evidence="8" type="ORF">SAMN05421848_0028</name>
</gene>
<reference evidence="9" key="1">
    <citation type="submission" date="2016-10" db="EMBL/GenBank/DDBJ databases">
        <authorList>
            <person name="Varghese N."/>
            <person name="Submissions S."/>
        </authorList>
    </citation>
    <scope>NUCLEOTIDE SEQUENCE [LARGE SCALE GENOMIC DNA]</scope>
    <source>
        <strain evidence="9">DSM 23439</strain>
    </source>
</reference>
<dbReference type="Gene3D" id="2.30.30.910">
    <property type="match status" value="1"/>
</dbReference>